<evidence type="ECO:0000256" key="2">
    <source>
        <dbReference type="ARBA" id="ARBA00013194"/>
    </source>
</evidence>
<comment type="catalytic activity">
    <reaction evidence="1">
        <text>[protein]-peptidylproline (omega=180) = [protein]-peptidylproline (omega=0)</text>
        <dbReference type="Rhea" id="RHEA:16237"/>
        <dbReference type="Rhea" id="RHEA-COMP:10747"/>
        <dbReference type="Rhea" id="RHEA-COMP:10748"/>
        <dbReference type="ChEBI" id="CHEBI:83833"/>
        <dbReference type="ChEBI" id="CHEBI:83834"/>
        <dbReference type="EC" id="5.2.1.8"/>
    </reaction>
</comment>
<organism evidence="9 10">
    <name type="scientific">Sorangium atrum</name>
    <dbReference type="NCBI Taxonomy" id="2995308"/>
    <lineage>
        <taxon>Bacteria</taxon>
        <taxon>Pseudomonadati</taxon>
        <taxon>Myxococcota</taxon>
        <taxon>Polyangia</taxon>
        <taxon>Polyangiales</taxon>
        <taxon>Polyangiaceae</taxon>
        <taxon>Sorangium</taxon>
    </lineage>
</organism>
<evidence type="ECO:0000256" key="4">
    <source>
        <dbReference type="ARBA" id="ARBA00023235"/>
    </source>
</evidence>
<evidence type="ECO:0000256" key="1">
    <source>
        <dbReference type="ARBA" id="ARBA00000971"/>
    </source>
</evidence>
<dbReference type="GO" id="GO:0016853">
    <property type="term" value="F:isomerase activity"/>
    <property type="evidence" value="ECO:0007669"/>
    <property type="project" value="UniProtKB-KW"/>
</dbReference>
<keyword evidence="7" id="KW-0472">Membrane</keyword>
<feature type="region of interest" description="Disordered" evidence="6">
    <location>
        <begin position="100"/>
        <end position="129"/>
    </location>
</feature>
<dbReference type="PROSITE" id="PS50198">
    <property type="entry name" value="PPIC_PPIASE_2"/>
    <property type="match status" value="1"/>
</dbReference>
<evidence type="ECO:0000256" key="3">
    <source>
        <dbReference type="ARBA" id="ARBA00023110"/>
    </source>
</evidence>
<feature type="compositionally biased region" description="Acidic residues" evidence="6">
    <location>
        <begin position="51"/>
        <end position="62"/>
    </location>
</feature>
<keyword evidence="10" id="KW-1185">Reference proteome</keyword>
<dbReference type="SUPFAM" id="SSF54534">
    <property type="entry name" value="FKBP-like"/>
    <property type="match status" value="1"/>
</dbReference>
<evidence type="ECO:0000256" key="7">
    <source>
        <dbReference type="SAM" id="Phobius"/>
    </source>
</evidence>
<feature type="compositionally biased region" description="Basic and acidic residues" evidence="6">
    <location>
        <begin position="1"/>
        <end position="12"/>
    </location>
</feature>
<sequence length="239" mass="25693">MSKTSEKDRAKDDEDLDDEAGSADEGNDDGEEEEAKATAARGRGHGHAHDDDDAEDDGAEPEDPYWWAPHAVLSALVLIGLLGFFGMFNKTPLARLAAPVAPEPDEHEHATAAAPPPAPTPRPAQAAQAPREMFGAKHLLVMYKGSRRAPPTIERTKDEAKARATEAMTKAKADPSKFADIVKEYSDEPGADKRGGDLGKFPKGAMVPEFQAGLEKIKVGEVSDLVETAFGYHVILRTQ</sequence>
<evidence type="ECO:0000313" key="10">
    <source>
        <dbReference type="Proteomes" id="UP001217485"/>
    </source>
</evidence>
<dbReference type="RefSeq" id="WP_272101705.1">
    <property type="nucleotide sequence ID" value="NZ_JAQNDK010000004.1"/>
</dbReference>
<name>A0ABT5CB15_9BACT</name>
<dbReference type="EC" id="5.2.1.8" evidence="2"/>
<feature type="region of interest" description="Disordered" evidence="6">
    <location>
        <begin position="1"/>
        <end position="62"/>
    </location>
</feature>
<feature type="compositionally biased region" description="Acidic residues" evidence="6">
    <location>
        <begin position="13"/>
        <end position="34"/>
    </location>
</feature>
<dbReference type="Proteomes" id="UP001217485">
    <property type="component" value="Unassembled WGS sequence"/>
</dbReference>
<dbReference type="PANTHER" id="PTHR10657">
    <property type="entry name" value="PEPTIDYL-PROLYL CIS-TRANS ISOMERASE"/>
    <property type="match status" value="1"/>
</dbReference>
<dbReference type="EMBL" id="JAQNDK010000004">
    <property type="protein sequence ID" value="MDC0683570.1"/>
    <property type="molecule type" value="Genomic_DNA"/>
</dbReference>
<comment type="caution">
    <text evidence="9">The sequence shown here is derived from an EMBL/GenBank/DDBJ whole genome shotgun (WGS) entry which is preliminary data.</text>
</comment>
<protein>
    <recommendedName>
        <fullName evidence="2">peptidylprolyl isomerase</fullName>
        <ecNumber evidence="2">5.2.1.8</ecNumber>
    </recommendedName>
</protein>
<dbReference type="InterPro" id="IPR000297">
    <property type="entry name" value="PPIase_PpiC"/>
</dbReference>
<evidence type="ECO:0000259" key="8">
    <source>
        <dbReference type="PROSITE" id="PS50198"/>
    </source>
</evidence>
<keyword evidence="4 5" id="KW-0413">Isomerase</keyword>
<evidence type="ECO:0000256" key="5">
    <source>
        <dbReference type="PROSITE-ProRule" id="PRU00278"/>
    </source>
</evidence>
<reference evidence="9 10" key="1">
    <citation type="submission" date="2023-01" db="EMBL/GenBank/DDBJ databases">
        <title>Minimal conservation of predation-associated metabolite biosynthetic gene clusters underscores biosynthetic potential of Myxococcota including descriptions for ten novel species: Archangium lansinium sp. nov., Myxococcus landrumus sp. nov., Nannocystis bai.</title>
        <authorList>
            <person name="Ahearne A."/>
            <person name="Stevens C."/>
            <person name="Dowd S."/>
        </authorList>
    </citation>
    <scope>NUCLEOTIDE SEQUENCE [LARGE SCALE GENOMIC DNA]</scope>
    <source>
        <strain evidence="9 10">WIWO2</strain>
    </source>
</reference>
<dbReference type="InterPro" id="IPR046357">
    <property type="entry name" value="PPIase_dom_sf"/>
</dbReference>
<evidence type="ECO:0000313" key="9">
    <source>
        <dbReference type="EMBL" id="MDC0683570.1"/>
    </source>
</evidence>
<gene>
    <name evidence="9" type="ORF">POL72_37925</name>
</gene>
<evidence type="ECO:0000256" key="6">
    <source>
        <dbReference type="SAM" id="MobiDB-lite"/>
    </source>
</evidence>
<dbReference type="PANTHER" id="PTHR10657:SF4">
    <property type="entry name" value="PEPTIDYL-PROLYL CIS-TRANS ISOMERASE-RELATED"/>
    <property type="match status" value="1"/>
</dbReference>
<dbReference type="Gene3D" id="3.10.50.40">
    <property type="match status" value="1"/>
</dbReference>
<dbReference type="InterPro" id="IPR051370">
    <property type="entry name" value="PPIase_Pin1"/>
</dbReference>
<keyword evidence="3 5" id="KW-0697">Rotamase</keyword>
<feature type="domain" description="PpiC" evidence="8">
    <location>
        <begin position="131"/>
        <end position="239"/>
    </location>
</feature>
<keyword evidence="7" id="KW-1133">Transmembrane helix</keyword>
<proteinExistence type="predicted"/>
<feature type="transmembrane region" description="Helical" evidence="7">
    <location>
        <begin position="66"/>
        <end position="88"/>
    </location>
</feature>
<dbReference type="Pfam" id="PF00639">
    <property type="entry name" value="Rotamase"/>
    <property type="match status" value="1"/>
</dbReference>
<keyword evidence="7" id="KW-0812">Transmembrane</keyword>
<accession>A0ABT5CB15</accession>